<dbReference type="InterPro" id="IPR023574">
    <property type="entry name" value="Ribosomal_uL4_dom_sf"/>
</dbReference>
<dbReference type="PANTHER" id="PTHR10746">
    <property type="entry name" value="50S RIBOSOMAL PROTEIN L4"/>
    <property type="match status" value="1"/>
</dbReference>
<keyword evidence="5" id="KW-0694">RNA-binding</keyword>
<gene>
    <name evidence="5" type="primary">rplD</name>
    <name evidence="7" type="ORF">A2128_03115</name>
</gene>
<protein>
    <recommendedName>
        <fullName evidence="4 5">Large ribosomal subunit protein uL4</fullName>
    </recommendedName>
</protein>
<feature type="region of interest" description="Disordered" evidence="6">
    <location>
        <begin position="49"/>
        <end position="90"/>
    </location>
</feature>
<keyword evidence="3 5" id="KW-0687">Ribonucleoprotein</keyword>
<dbReference type="PANTHER" id="PTHR10746:SF6">
    <property type="entry name" value="LARGE RIBOSOMAL SUBUNIT PROTEIN UL4M"/>
    <property type="match status" value="1"/>
</dbReference>
<keyword evidence="2 5" id="KW-0689">Ribosomal protein</keyword>
<dbReference type="Pfam" id="PF00573">
    <property type="entry name" value="Ribosomal_L4"/>
    <property type="match status" value="1"/>
</dbReference>
<dbReference type="AlphaFoldDB" id="A0A1G2C7A4"/>
<dbReference type="NCBIfam" id="TIGR03953">
    <property type="entry name" value="rplD_bact"/>
    <property type="match status" value="1"/>
</dbReference>
<reference evidence="7 8" key="1">
    <citation type="journal article" date="2016" name="Nat. Commun.">
        <title>Thousands of microbial genomes shed light on interconnected biogeochemical processes in an aquifer system.</title>
        <authorList>
            <person name="Anantharaman K."/>
            <person name="Brown C.T."/>
            <person name="Hug L.A."/>
            <person name="Sharon I."/>
            <person name="Castelle C.J."/>
            <person name="Probst A.J."/>
            <person name="Thomas B.C."/>
            <person name="Singh A."/>
            <person name="Wilkins M.J."/>
            <person name="Karaoz U."/>
            <person name="Brodie E.L."/>
            <person name="Williams K.H."/>
            <person name="Hubbard S.S."/>
            <person name="Banfield J.F."/>
        </authorList>
    </citation>
    <scope>NUCLEOTIDE SEQUENCE [LARGE SCALE GENOMIC DNA]</scope>
</reference>
<evidence type="ECO:0000313" key="7">
    <source>
        <dbReference type="EMBL" id="OGY97274.1"/>
    </source>
</evidence>
<dbReference type="SUPFAM" id="SSF52166">
    <property type="entry name" value="Ribosomal protein L4"/>
    <property type="match status" value="1"/>
</dbReference>
<name>A0A1G2C7A4_9BACT</name>
<comment type="similarity">
    <text evidence="1 5">Belongs to the universal ribosomal protein uL4 family.</text>
</comment>
<evidence type="ECO:0000256" key="1">
    <source>
        <dbReference type="ARBA" id="ARBA00010528"/>
    </source>
</evidence>
<dbReference type="GO" id="GO:1990904">
    <property type="term" value="C:ribonucleoprotein complex"/>
    <property type="evidence" value="ECO:0007669"/>
    <property type="project" value="UniProtKB-KW"/>
</dbReference>
<dbReference type="GO" id="GO:0019843">
    <property type="term" value="F:rRNA binding"/>
    <property type="evidence" value="ECO:0007669"/>
    <property type="project" value="UniProtKB-UniRule"/>
</dbReference>
<dbReference type="EMBL" id="MHKV01000016">
    <property type="protein sequence ID" value="OGY97274.1"/>
    <property type="molecule type" value="Genomic_DNA"/>
</dbReference>
<dbReference type="Proteomes" id="UP000176349">
    <property type="component" value="Unassembled WGS sequence"/>
</dbReference>
<evidence type="ECO:0000313" key="8">
    <source>
        <dbReference type="Proteomes" id="UP000176349"/>
    </source>
</evidence>
<evidence type="ECO:0000256" key="3">
    <source>
        <dbReference type="ARBA" id="ARBA00023274"/>
    </source>
</evidence>
<dbReference type="InterPro" id="IPR013005">
    <property type="entry name" value="Ribosomal_uL4-like"/>
</dbReference>
<comment type="function">
    <text evidence="5">Forms part of the polypeptide exit tunnel.</text>
</comment>
<comment type="caution">
    <text evidence="7">The sequence shown here is derived from an EMBL/GenBank/DDBJ whole genome shotgun (WGS) entry which is preliminary data.</text>
</comment>
<proteinExistence type="inferred from homology"/>
<dbReference type="GO" id="GO:0005840">
    <property type="term" value="C:ribosome"/>
    <property type="evidence" value="ECO:0007669"/>
    <property type="project" value="UniProtKB-KW"/>
</dbReference>
<comment type="subunit">
    <text evidence="5">Part of the 50S ribosomal subunit.</text>
</comment>
<dbReference type="GO" id="GO:0003735">
    <property type="term" value="F:structural constituent of ribosome"/>
    <property type="evidence" value="ECO:0007669"/>
    <property type="project" value="InterPro"/>
</dbReference>
<sequence length="212" mass="23215">MIQVDLYNAGGSIIGKAELPEAMFGQKWNPDLVHQVLVALESNARRPLAHAKGRGEVRGGGKKPWRQKGTGRARHGSIRSPLWKGGGVTHGPLKERNFEKKINKKMRRAALFSVLSQKTKESELRIVRSFDVSLPKTKLVAGLLAALLGKGTANALIIPAQEGAAMFRRAARNLNGAESMAPDTINVRDILRHKYVVIEEPALAAMEKAFVR</sequence>
<evidence type="ECO:0000256" key="2">
    <source>
        <dbReference type="ARBA" id="ARBA00022980"/>
    </source>
</evidence>
<accession>A0A1G2C7A4</accession>
<organism evidence="7 8">
    <name type="scientific">Candidatus Liptonbacteria bacterium GWC1_60_9</name>
    <dbReference type="NCBI Taxonomy" id="1798645"/>
    <lineage>
        <taxon>Bacteria</taxon>
        <taxon>Candidatus Liptoniibacteriota</taxon>
    </lineage>
</organism>
<dbReference type="InterPro" id="IPR002136">
    <property type="entry name" value="Ribosomal_uL4"/>
</dbReference>
<dbReference type="Gene3D" id="3.40.1370.10">
    <property type="match status" value="1"/>
</dbReference>
<feature type="compositionally biased region" description="Basic residues" evidence="6">
    <location>
        <begin position="60"/>
        <end position="77"/>
    </location>
</feature>
<evidence type="ECO:0000256" key="6">
    <source>
        <dbReference type="SAM" id="MobiDB-lite"/>
    </source>
</evidence>
<comment type="function">
    <text evidence="5">One of the primary rRNA binding proteins, this protein initially binds near the 5'-end of the 23S rRNA. It is important during the early stages of 50S assembly. It makes multiple contacts with different domains of the 23S rRNA in the assembled 50S subunit and ribosome.</text>
</comment>
<evidence type="ECO:0000256" key="5">
    <source>
        <dbReference type="HAMAP-Rule" id="MF_01328"/>
    </source>
</evidence>
<dbReference type="HAMAP" id="MF_01328_B">
    <property type="entry name" value="Ribosomal_uL4_B"/>
    <property type="match status" value="1"/>
</dbReference>
<evidence type="ECO:0000256" key="4">
    <source>
        <dbReference type="ARBA" id="ARBA00035244"/>
    </source>
</evidence>
<dbReference type="GO" id="GO:0006412">
    <property type="term" value="P:translation"/>
    <property type="evidence" value="ECO:0007669"/>
    <property type="project" value="UniProtKB-UniRule"/>
</dbReference>
<keyword evidence="5" id="KW-0699">rRNA-binding</keyword>